<dbReference type="Proteomes" id="UP001147760">
    <property type="component" value="Unassembled WGS sequence"/>
</dbReference>
<gene>
    <name evidence="1" type="ORF">N7530_001603</name>
</gene>
<sequence length="64" mass="7128">MTQPWRALVVDEPRVLQKQTVKHVRVVVLLANLGEFDCNRIDNLLGGGRIGQAILAWAARHGKV</sequence>
<reference evidence="1" key="2">
    <citation type="journal article" date="2023" name="IMA Fungus">
        <title>Comparative genomic study of the Penicillium genus elucidates a diverse pangenome and 15 lateral gene transfer events.</title>
        <authorList>
            <person name="Petersen C."/>
            <person name="Sorensen T."/>
            <person name="Nielsen M.R."/>
            <person name="Sondergaard T.E."/>
            <person name="Sorensen J.L."/>
            <person name="Fitzpatrick D.A."/>
            <person name="Frisvad J.C."/>
            <person name="Nielsen K.L."/>
        </authorList>
    </citation>
    <scope>NUCLEOTIDE SEQUENCE</scope>
    <source>
        <strain evidence="1">IBT 17660</strain>
    </source>
</reference>
<reference evidence="1" key="1">
    <citation type="submission" date="2022-12" db="EMBL/GenBank/DDBJ databases">
        <authorList>
            <person name="Petersen C."/>
        </authorList>
    </citation>
    <scope>NUCLEOTIDE SEQUENCE</scope>
    <source>
        <strain evidence="1">IBT 17660</strain>
    </source>
</reference>
<dbReference type="AlphaFoldDB" id="A0A9X0BWG7"/>
<keyword evidence="2" id="KW-1185">Reference proteome</keyword>
<evidence type="ECO:0000313" key="1">
    <source>
        <dbReference type="EMBL" id="KAJ5487303.1"/>
    </source>
</evidence>
<name>A0A9X0BWG7_9EURO</name>
<accession>A0A9X0BWG7</accession>
<protein>
    <submittedName>
        <fullName evidence="1">Uncharacterized protein</fullName>
    </submittedName>
</protein>
<organism evidence="1 2">
    <name type="scientific">Penicillium desertorum</name>
    <dbReference type="NCBI Taxonomy" id="1303715"/>
    <lineage>
        <taxon>Eukaryota</taxon>
        <taxon>Fungi</taxon>
        <taxon>Dikarya</taxon>
        <taxon>Ascomycota</taxon>
        <taxon>Pezizomycotina</taxon>
        <taxon>Eurotiomycetes</taxon>
        <taxon>Eurotiomycetidae</taxon>
        <taxon>Eurotiales</taxon>
        <taxon>Aspergillaceae</taxon>
        <taxon>Penicillium</taxon>
    </lineage>
</organism>
<dbReference type="EMBL" id="JAPWDO010000001">
    <property type="protein sequence ID" value="KAJ5487303.1"/>
    <property type="molecule type" value="Genomic_DNA"/>
</dbReference>
<proteinExistence type="predicted"/>
<evidence type="ECO:0000313" key="2">
    <source>
        <dbReference type="Proteomes" id="UP001147760"/>
    </source>
</evidence>
<comment type="caution">
    <text evidence="1">The sequence shown here is derived from an EMBL/GenBank/DDBJ whole genome shotgun (WGS) entry which is preliminary data.</text>
</comment>